<gene>
    <name evidence="2" type="ORF">M409DRAFT_20053</name>
</gene>
<feature type="region of interest" description="Disordered" evidence="1">
    <location>
        <begin position="1"/>
        <end position="31"/>
    </location>
</feature>
<feature type="compositionally biased region" description="Polar residues" evidence="1">
    <location>
        <begin position="1"/>
        <end position="10"/>
    </location>
</feature>
<organism evidence="2 3">
    <name type="scientific">Zasmidium cellare ATCC 36951</name>
    <dbReference type="NCBI Taxonomy" id="1080233"/>
    <lineage>
        <taxon>Eukaryota</taxon>
        <taxon>Fungi</taxon>
        <taxon>Dikarya</taxon>
        <taxon>Ascomycota</taxon>
        <taxon>Pezizomycotina</taxon>
        <taxon>Dothideomycetes</taxon>
        <taxon>Dothideomycetidae</taxon>
        <taxon>Mycosphaerellales</taxon>
        <taxon>Mycosphaerellaceae</taxon>
        <taxon>Zasmidium</taxon>
    </lineage>
</organism>
<protein>
    <submittedName>
        <fullName evidence="2">Uncharacterized protein</fullName>
    </submittedName>
</protein>
<evidence type="ECO:0000313" key="3">
    <source>
        <dbReference type="Proteomes" id="UP000799537"/>
    </source>
</evidence>
<dbReference type="GeneID" id="54558481"/>
<evidence type="ECO:0000313" key="2">
    <source>
        <dbReference type="EMBL" id="KAF2169640.1"/>
    </source>
</evidence>
<reference evidence="2" key="1">
    <citation type="journal article" date="2020" name="Stud. Mycol.">
        <title>101 Dothideomycetes genomes: a test case for predicting lifestyles and emergence of pathogens.</title>
        <authorList>
            <person name="Haridas S."/>
            <person name="Albert R."/>
            <person name="Binder M."/>
            <person name="Bloem J."/>
            <person name="Labutti K."/>
            <person name="Salamov A."/>
            <person name="Andreopoulos B."/>
            <person name="Baker S."/>
            <person name="Barry K."/>
            <person name="Bills G."/>
            <person name="Bluhm B."/>
            <person name="Cannon C."/>
            <person name="Castanera R."/>
            <person name="Culley D."/>
            <person name="Daum C."/>
            <person name="Ezra D."/>
            <person name="Gonzalez J."/>
            <person name="Henrissat B."/>
            <person name="Kuo A."/>
            <person name="Liang C."/>
            <person name="Lipzen A."/>
            <person name="Lutzoni F."/>
            <person name="Magnuson J."/>
            <person name="Mondo S."/>
            <person name="Nolan M."/>
            <person name="Ohm R."/>
            <person name="Pangilinan J."/>
            <person name="Park H.-J."/>
            <person name="Ramirez L."/>
            <person name="Alfaro M."/>
            <person name="Sun H."/>
            <person name="Tritt A."/>
            <person name="Yoshinaga Y."/>
            <person name="Zwiers L.-H."/>
            <person name="Turgeon B."/>
            <person name="Goodwin S."/>
            <person name="Spatafora J."/>
            <person name="Crous P."/>
            <person name="Grigoriev I."/>
        </authorList>
    </citation>
    <scope>NUCLEOTIDE SEQUENCE</scope>
    <source>
        <strain evidence="2">ATCC 36951</strain>
    </source>
</reference>
<dbReference type="RefSeq" id="XP_033670529.1">
    <property type="nucleotide sequence ID" value="XM_033805209.1"/>
</dbReference>
<keyword evidence="3" id="KW-1185">Reference proteome</keyword>
<dbReference type="AlphaFoldDB" id="A0A6A6CU02"/>
<proteinExistence type="predicted"/>
<feature type="compositionally biased region" description="Low complexity" evidence="1">
    <location>
        <begin position="11"/>
        <end position="26"/>
    </location>
</feature>
<sequence>MSQNQNSRPFPTTTKPPQQSQQPKKTISAAESLLKISKSSNTSLPLEYIKYMDTRPDGGAPLNAAFNSSNNFRSAGSDYNTLHHDQKKFYMRVIGDIAKADRSDLIEPLLLFMPTGWRTRHVPLPNKGQEYILQSPDFKCRMIGRFPDPGAPAIEWDDWIEECEDE</sequence>
<name>A0A6A6CU02_ZASCE</name>
<accession>A0A6A6CU02</accession>
<dbReference type="EMBL" id="ML993587">
    <property type="protein sequence ID" value="KAF2169640.1"/>
    <property type="molecule type" value="Genomic_DNA"/>
</dbReference>
<evidence type="ECO:0000256" key="1">
    <source>
        <dbReference type="SAM" id="MobiDB-lite"/>
    </source>
</evidence>
<dbReference type="Proteomes" id="UP000799537">
    <property type="component" value="Unassembled WGS sequence"/>
</dbReference>